<keyword evidence="2" id="KW-0238">DNA-binding</keyword>
<gene>
    <name evidence="5" type="primary">degA</name>
    <name evidence="5" type="ORF">SULPSESMR1_01963</name>
</gene>
<dbReference type="Proteomes" id="UP000199754">
    <property type="component" value="Chromosome"/>
</dbReference>
<reference evidence="5 6" key="1">
    <citation type="submission" date="2017-07" db="EMBL/GenBank/DDBJ databases">
        <title>Genome Sequence of Sulfitobacter pseudonitzschiae Strain SMR1 Isolated from a culture of the Diatom Skeletonema marinoi.</title>
        <authorList>
            <person name="Topel M."/>
            <person name="Pinder M.I.M."/>
            <person name="Johansson O.N."/>
            <person name="Kourtchenko O."/>
            <person name="Godhe A."/>
            <person name="Clarke A.K."/>
        </authorList>
    </citation>
    <scope>NUCLEOTIDE SEQUENCE [LARGE SCALE GENOMIC DNA]</scope>
    <source>
        <strain evidence="5 6">SMR1</strain>
    </source>
</reference>
<dbReference type="Gene3D" id="3.40.50.2300">
    <property type="match status" value="2"/>
</dbReference>
<keyword evidence="3" id="KW-0804">Transcription</keyword>
<sequence length="354" mass="37818">MNSRRPTLADVAQRAGVSYATADRVVNGRGGVSEKTVRNVRTAVSDLNYVRNVAAANLSQQRYYRFAAVLPEGTNAFFARMRALLGAAAERLLVDRVNLTIETVAAFDPGALRDRLESLAAEGVDGIALVGSDDVSTVDAIAALRDGGIPVLTLVSEVPGSNRAAYVGIDNTVAGSTVARLITLAHGGRSGRILPIVGGLSARDHADRMQGLRNTVPSQITLAPVIEGRDRSDLVETFVADALKADPSITAIYSAGGGNSGLVRVLKSLPQDRPRPIVVLHELVANTRSALEQDLIDIIIDQRPEEEVARVIESLRLLADRRDPLMTDPIVPTIYVRENLPQDTQSTQAGEPPK</sequence>
<keyword evidence="1" id="KW-0805">Transcription regulation</keyword>
<dbReference type="GO" id="GO:0000976">
    <property type="term" value="F:transcription cis-regulatory region binding"/>
    <property type="evidence" value="ECO:0007669"/>
    <property type="project" value="TreeGrafter"/>
</dbReference>
<dbReference type="Pfam" id="PF00356">
    <property type="entry name" value="LacI"/>
    <property type="match status" value="1"/>
</dbReference>
<dbReference type="CDD" id="cd01392">
    <property type="entry name" value="HTH_LacI"/>
    <property type="match status" value="1"/>
</dbReference>
<dbReference type="SMART" id="SM00354">
    <property type="entry name" value="HTH_LACI"/>
    <property type="match status" value="1"/>
</dbReference>
<dbReference type="PANTHER" id="PTHR30146">
    <property type="entry name" value="LACI-RELATED TRANSCRIPTIONAL REPRESSOR"/>
    <property type="match status" value="1"/>
</dbReference>
<dbReference type="EMBL" id="CP022415">
    <property type="protein sequence ID" value="ASM72769.1"/>
    <property type="molecule type" value="Genomic_DNA"/>
</dbReference>
<dbReference type="RefSeq" id="WP_162791886.1">
    <property type="nucleotide sequence ID" value="NZ_CP022415.1"/>
</dbReference>
<proteinExistence type="predicted"/>
<dbReference type="PROSITE" id="PS00356">
    <property type="entry name" value="HTH_LACI_1"/>
    <property type="match status" value="1"/>
</dbReference>
<evidence type="ECO:0000256" key="2">
    <source>
        <dbReference type="ARBA" id="ARBA00023125"/>
    </source>
</evidence>
<dbReference type="InterPro" id="IPR000843">
    <property type="entry name" value="HTH_LacI"/>
</dbReference>
<evidence type="ECO:0000259" key="4">
    <source>
        <dbReference type="PROSITE" id="PS50932"/>
    </source>
</evidence>
<dbReference type="SUPFAM" id="SSF53822">
    <property type="entry name" value="Periplasmic binding protein-like I"/>
    <property type="match status" value="1"/>
</dbReference>
<dbReference type="InterPro" id="IPR025997">
    <property type="entry name" value="SBP_2_dom"/>
</dbReference>
<dbReference type="Gene3D" id="1.10.260.40">
    <property type="entry name" value="lambda repressor-like DNA-binding domains"/>
    <property type="match status" value="1"/>
</dbReference>
<dbReference type="InterPro" id="IPR028082">
    <property type="entry name" value="Peripla_BP_I"/>
</dbReference>
<accession>A0A221K1C2</accession>
<dbReference type="PROSITE" id="PS50932">
    <property type="entry name" value="HTH_LACI_2"/>
    <property type="match status" value="1"/>
</dbReference>
<dbReference type="KEGG" id="spse:SULPSESMR1_01963"/>
<dbReference type="PANTHER" id="PTHR30146:SF152">
    <property type="entry name" value="TRANSCRIPTIONAL REGULATORY PROTEIN"/>
    <property type="match status" value="1"/>
</dbReference>
<feature type="domain" description="HTH lacI-type" evidence="4">
    <location>
        <begin position="6"/>
        <end position="60"/>
    </location>
</feature>
<keyword evidence="6" id="KW-1185">Reference proteome</keyword>
<organism evidence="5 6">
    <name type="scientific">Pseudosulfitobacter pseudonitzschiae</name>
    <dbReference type="NCBI Taxonomy" id="1402135"/>
    <lineage>
        <taxon>Bacteria</taxon>
        <taxon>Pseudomonadati</taxon>
        <taxon>Pseudomonadota</taxon>
        <taxon>Alphaproteobacteria</taxon>
        <taxon>Rhodobacterales</taxon>
        <taxon>Roseobacteraceae</taxon>
        <taxon>Pseudosulfitobacter</taxon>
    </lineage>
</organism>
<protein>
    <submittedName>
        <fullName evidence="5">HTH-type transcriptional regulator DegA</fullName>
    </submittedName>
</protein>
<dbReference type="InterPro" id="IPR010982">
    <property type="entry name" value="Lambda_DNA-bd_dom_sf"/>
</dbReference>
<dbReference type="Pfam" id="PF13407">
    <property type="entry name" value="Peripla_BP_4"/>
    <property type="match status" value="1"/>
</dbReference>
<evidence type="ECO:0000256" key="1">
    <source>
        <dbReference type="ARBA" id="ARBA00023015"/>
    </source>
</evidence>
<dbReference type="SUPFAM" id="SSF47413">
    <property type="entry name" value="lambda repressor-like DNA-binding domains"/>
    <property type="match status" value="1"/>
</dbReference>
<evidence type="ECO:0000313" key="5">
    <source>
        <dbReference type="EMBL" id="ASM72769.1"/>
    </source>
</evidence>
<name>A0A221K1C2_9RHOB</name>
<evidence type="ECO:0000313" key="6">
    <source>
        <dbReference type="Proteomes" id="UP000199754"/>
    </source>
</evidence>
<dbReference type="CDD" id="cd06307">
    <property type="entry name" value="PBP1_sugar_binding"/>
    <property type="match status" value="1"/>
</dbReference>
<dbReference type="GO" id="GO:0003700">
    <property type="term" value="F:DNA-binding transcription factor activity"/>
    <property type="evidence" value="ECO:0007669"/>
    <property type="project" value="TreeGrafter"/>
</dbReference>
<dbReference type="AlphaFoldDB" id="A0A221K1C2"/>
<evidence type="ECO:0000256" key="3">
    <source>
        <dbReference type="ARBA" id="ARBA00023163"/>
    </source>
</evidence>